<reference evidence="1" key="1">
    <citation type="submission" date="2020-04" db="EMBL/GenBank/DDBJ databases">
        <authorList>
            <person name="Chiriac C."/>
            <person name="Salcher M."/>
            <person name="Ghai R."/>
            <person name="Kavagutti S V."/>
        </authorList>
    </citation>
    <scope>NUCLEOTIDE SEQUENCE</scope>
</reference>
<gene>
    <name evidence="1" type="ORF">UFOVP29_237</name>
</gene>
<protein>
    <submittedName>
        <fullName evidence="1">Uncharacterized protein</fullName>
    </submittedName>
</protein>
<proteinExistence type="predicted"/>
<sequence>MPDTGVDVNYCVLDYSDQHNIDYYWHPLIFLESFVSPSVDLQIGPYSVQMPLDWHLVIGDPEIGDLEVVSLLYLMDKDFQAFCFNPLTGYIPVFHTVYFLNAWPDVKWYSPKMRTANILAVPLQDGANPPCAFFVKDLAKIPDVLNIAHLF</sequence>
<organism evidence="1">
    <name type="scientific">uncultured Caudovirales phage</name>
    <dbReference type="NCBI Taxonomy" id="2100421"/>
    <lineage>
        <taxon>Viruses</taxon>
        <taxon>Duplodnaviria</taxon>
        <taxon>Heunggongvirae</taxon>
        <taxon>Uroviricota</taxon>
        <taxon>Caudoviricetes</taxon>
        <taxon>Peduoviridae</taxon>
        <taxon>Maltschvirus</taxon>
        <taxon>Maltschvirus maltsch</taxon>
    </lineage>
</organism>
<evidence type="ECO:0000313" key="1">
    <source>
        <dbReference type="EMBL" id="CAB4123078.1"/>
    </source>
</evidence>
<accession>A0A6J5KLH3</accession>
<dbReference type="EMBL" id="LR796167">
    <property type="protein sequence ID" value="CAB4123078.1"/>
    <property type="molecule type" value="Genomic_DNA"/>
</dbReference>
<name>A0A6J5KLH3_9CAUD</name>